<organism evidence="10 11">
    <name type="scientific">Novosphingobium olei</name>
    <dbReference type="NCBI Taxonomy" id="2728851"/>
    <lineage>
        <taxon>Bacteria</taxon>
        <taxon>Pseudomonadati</taxon>
        <taxon>Pseudomonadota</taxon>
        <taxon>Alphaproteobacteria</taxon>
        <taxon>Sphingomonadales</taxon>
        <taxon>Sphingomonadaceae</taxon>
        <taxon>Novosphingobium</taxon>
    </lineage>
</organism>
<evidence type="ECO:0000256" key="6">
    <source>
        <dbReference type="ARBA" id="ARBA00022842"/>
    </source>
</evidence>
<dbReference type="InterPro" id="IPR029060">
    <property type="entry name" value="PIN-like_dom_sf"/>
</dbReference>
<dbReference type="AlphaFoldDB" id="A0A7Y0GCY9"/>
<dbReference type="EC" id="3.1.-.-" evidence="8"/>
<dbReference type="PANTHER" id="PTHR33653">
    <property type="entry name" value="RIBONUCLEASE VAPC2"/>
    <property type="match status" value="1"/>
</dbReference>
<dbReference type="GO" id="GO:0090729">
    <property type="term" value="F:toxin activity"/>
    <property type="evidence" value="ECO:0007669"/>
    <property type="project" value="UniProtKB-KW"/>
</dbReference>
<evidence type="ECO:0000256" key="3">
    <source>
        <dbReference type="ARBA" id="ARBA00022722"/>
    </source>
</evidence>
<evidence type="ECO:0000256" key="5">
    <source>
        <dbReference type="ARBA" id="ARBA00022801"/>
    </source>
</evidence>
<evidence type="ECO:0000256" key="1">
    <source>
        <dbReference type="ARBA" id="ARBA00001946"/>
    </source>
</evidence>
<dbReference type="GO" id="GO:0000287">
    <property type="term" value="F:magnesium ion binding"/>
    <property type="evidence" value="ECO:0007669"/>
    <property type="project" value="UniProtKB-UniRule"/>
</dbReference>
<comment type="caution">
    <text evidence="10">The sequence shown here is derived from an EMBL/GenBank/DDBJ whole genome shotgun (WGS) entry which is preliminary data.</text>
</comment>
<keyword evidence="5 8" id="KW-0378">Hydrolase</keyword>
<evidence type="ECO:0000313" key="10">
    <source>
        <dbReference type="EMBL" id="NML96112.1"/>
    </source>
</evidence>
<evidence type="ECO:0000259" key="9">
    <source>
        <dbReference type="Pfam" id="PF01850"/>
    </source>
</evidence>
<feature type="binding site" evidence="8">
    <location>
        <position position="7"/>
    </location>
    <ligand>
        <name>Mg(2+)</name>
        <dbReference type="ChEBI" id="CHEBI:18420"/>
    </ligand>
</feature>
<proteinExistence type="inferred from homology"/>
<dbReference type="SUPFAM" id="SSF88723">
    <property type="entry name" value="PIN domain-like"/>
    <property type="match status" value="1"/>
</dbReference>
<dbReference type="RefSeq" id="WP_169495317.1">
    <property type="nucleotide sequence ID" value="NZ_JABBGM010000017.1"/>
</dbReference>
<keyword evidence="6 8" id="KW-0460">Magnesium</keyword>
<dbReference type="InterPro" id="IPR022907">
    <property type="entry name" value="VapC_family"/>
</dbReference>
<sequence>MIGWLLDTNVIAALINPNGAPSVKQWAATQPEDKLYLSVLTLGEYDKGIHNLPIDHTERSRYLAARDALEARFKHRVLSVDDVVVRRWGAISGTVTRDTGVAPGVIDTLLAATAIENRMFLVTRNVKDVQHSGAAVFNPWEDDPSGFVLA</sequence>
<dbReference type="InterPro" id="IPR002716">
    <property type="entry name" value="PIN_dom"/>
</dbReference>
<reference evidence="10 11" key="1">
    <citation type="submission" date="2020-04" db="EMBL/GenBank/DDBJ databases">
        <title>Novosphingobium sp. TW-4 isolated from soil.</title>
        <authorList>
            <person name="Dahal R.H."/>
            <person name="Chaudhary D.K."/>
        </authorList>
    </citation>
    <scope>NUCLEOTIDE SEQUENCE [LARGE SCALE GENOMIC DNA]</scope>
    <source>
        <strain evidence="10 11">TW-4</strain>
    </source>
</reference>
<keyword evidence="11" id="KW-1185">Reference proteome</keyword>
<evidence type="ECO:0000313" key="11">
    <source>
        <dbReference type="Proteomes" id="UP000583556"/>
    </source>
</evidence>
<keyword evidence="4 8" id="KW-0479">Metal-binding</keyword>
<dbReference type="Pfam" id="PF01850">
    <property type="entry name" value="PIN"/>
    <property type="match status" value="1"/>
</dbReference>
<evidence type="ECO:0000256" key="8">
    <source>
        <dbReference type="HAMAP-Rule" id="MF_00265"/>
    </source>
</evidence>
<name>A0A7Y0GCY9_9SPHN</name>
<dbReference type="GO" id="GO:0016787">
    <property type="term" value="F:hydrolase activity"/>
    <property type="evidence" value="ECO:0007669"/>
    <property type="project" value="UniProtKB-KW"/>
</dbReference>
<dbReference type="CDD" id="cd18746">
    <property type="entry name" value="PIN_VapC4-5_FitB-like"/>
    <property type="match status" value="1"/>
</dbReference>
<feature type="binding site" evidence="8">
    <location>
        <position position="107"/>
    </location>
    <ligand>
        <name>Mg(2+)</name>
        <dbReference type="ChEBI" id="CHEBI:18420"/>
    </ligand>
</feature>
<dbReference type="HAMAP" id="MF_00265">
    <property type="entry name" value="VapC_Nob1"/>
    <property type="match status" value="1"/>
</dbReference>
<keyword evidence="2 8" id="KW-1277">Toxin-antitoxin system</keyword>
<dbReference type="Proteomes" id="UP000583556">
    <property type="component" value="Unassembled WGS sequence"/>
</dbReference>
<evidence type="ECO:0000256" key="2">
    <source>
        <dbReference type="ARBA" id="ARBA00022649"/>
    </source>
</evidence>
<keyword evidence="3 8" id="KW-0540">Nuclease</keyword>
<comment type="similarity">
    <text evidence="7 8">Belongs to the PINc/VapC protein family.</text>
</comment>
<dbReference type="PANTHER" id="PTHR33653:SF1">
    <property type="entry name" value="RIBONUCLEASE VAPC2"/>
    <property type="match status" value="1"/>
</dbReference>
<comment type="cofactor">
    <cofactor evidence="1 8">
        <name>Mg(2+)</name>
        <dbReference type="ChEBI" id="CHEBI:18420"/>
    </cofactor>
</comment>
<comment type="function">
    <text evidence="8">Toxic component of a toxin-antitoxin (TA) system. An RNase.</text>
</comment>
<dbReference type="InterPro" id="IPR050556">
    <property type="entry name" value="Type_II_TA_system_RNase"/>
</dbReference>
<dbReference type="EMBL" id="JABBGM010000017">
    <property type="protein sequence ID" value="NML96112.1"/>
    <property type="molecule type" value="Genomic_DNA"/>
</dbReference>
<gene>
    <name evidence="8" type="primary">vapC</name>
    <name evidence="10" type="ORF">HHL27_20820</name>
</gene>
<accession>A0A7Y0GCY9</accession>
<keyword evidence="8" id="KW-0800">Toxin</keyword>
<protein>
    <recommendedName>
        <fullName evidence="8">Ribonuclease VapC</fullName>
        <shortName evidence="8">RNase VapC</shortName>
        <ecNumber evidence="8">3.1.-.-</ecNumber>
    </recommendedName>
    <alternativeName>
        <fullName evidence="8">Toxin VapC</fullName>
    </alternativeName>
</protein>
<evidence type="ECO:0000256" key="7">
    <source>
        <dbReference type="ARBA" id="ARBA00038093"/>
    </source>
</evidence>
<dbReference type="Gene3D" id="3.40.50.1010">
    <property type="entry name" value="5'-nuclease"/>
    <property type="match status" value="1"/>
</dbReference>
<evidence type="ECO:0000256" key="4">
    <source>
        <dbReference type="ARBA" id="ARBA00022723"/>
    </source>
</evidence>
<feature type="domain" description="PIN" evidence="9">
    <location>
        <begin position="5"/>
        <end position="125"/>
    </location>
</feature>
<dbReference type="GO" id="GO:0004540">
    <property type="term" value="F:RNA nuclease activity"/>
    <property type="evidence" value="ECO:0007669"/>
    <property type="project" value="InterPro"/>
</dbReference>